<keyword evidence="3" id="KW-1185">Reference proteome</keyword>
<feature type="compositionally biased region" description="Basic and acidic residues" evidence="1">
    <location>
        <begin position="110"/>
        <end position="126"/>
    </location>
</feature>
<dbReference type="GO" id="GO:0004458">
    <property type="term" value="F:D-lactate dehydrogenase (cytochrome) activity"/>
    <property type="evidence" value="ECO:0007669"/>
    <property type="project" value="UniProtKB-EC"/>
</dbReference>
<keyword evidence="2" id="KW-0560">Oxidoreductase</keyword>
<dbReference type="Proteomes" id="UP001437256">
    <property type="component" value="Unassembled WGS sequence"/>
</dbReference>
<evidence type="ECO:0000313" key="3">
    <source>
        <dbReference type="Proteomes" id="UP001437256"/>
    </source>
</evidence>
<reference evidence="2 3" key="1">
    <citation type="submission" date="2024-05" db="EMBL/GenBank/DDBJ databases">
        <title>A draft genome resource for the thread blight pathogen Marasmius tenuissimus strain MS-2.</title>
        <authorList>
            <person name="Yulfo-Soto G.E."/>
            <person name="Baruah I.K."/>
            <person name="Amoako-Attah I."/>
            <person name="Bukari Y."/>
            <person name="Meinhardt L.W."/>
            <person name="Bailey B.A."/>
            <person name="Cohen S.P."/>
        </authorList>
    </citation>
    <scope>NUCLEOTIDE SEQUENCE [LARGE SCALE GENOMIC DNA]</scope>
    <source>
        <strain evidence="2 3">MS-2</strain>
    </source>
</reference>
<accession>A0ABR2ZWB8</accession>
<gene>
    <name evidence="2" type="primary">DLD1_3</name>
    <name evidence="2" type="ORF">AAF712_007528</name>
</gene>
<sequence length="126" mass="13527">MSCLRNNLTALHNSTRRSAGQLPRSRFASTVSSTKKSFPSSTWILIGSTITSGALGYAIASNNGSHLDQAVKENDPQVGKYGTADDFVKAVGELRETLSDSPDAVSTDPEDLRIHGFSENDYHPGK</sequence>
<dbReference type="EC" id="1.1.2.4" evidence="2"/>
<organism evidence="2 3">
    <name type="scientific">Marasmius tenuissimus</name>
    <dbReference type="NCBI Taxonomy" id="585030"/>
    <lineage>
        <taxon>Eukaryota</taxon>
        <taxon>Fungi</taxon>
        <taxon>Dikarya</taxon>
        <taxon>Basidiomycota</taxon>
        <taxon>Agaricomycotina</taxon>
        <taxon>Agaricomycetes</taxon>
        <taxon>Agaricomycetidae</taxon>
        <taxon>Agaricales</taxon>
        <taxon>Marasmiineae</taxon>
        <taxon>Marasmiaceae</taxon>
        <taxon>Marasmius</taxon>
    </lineage>
</organism>
<feature type="compositionally biased region" description="Polar residues" evidence="1">
    <location>
        <begin position="1"/>
        <end position="18"/>
    </location>
</feature>
<evidence type="ECO:0000256" key="1">
    <source>
        <dbReference type="SAM" id="MobiDB-lite"/>
    </source>
</evidence>
<evidence type="ECO:0000313" key="2">
    <source>
        <dbReference type="EMBL" id="KAL0065464.1"/>
    </source>
</evidence>
<protein>
    <submittedName>
        <fullName evidence="2">D-lactate ferricytochrome c oxidoreductase</fullName>
        <ecNumber evidence="2">1.1.2.4</ecNumber>
    </submittedName>
</protein>
<dbReference type="EMBL" id="JBBXMP010000047">
    <property type="protein sequence ID" value="KAL0065464.1"/>
    <property type="molecule type" value="Genomic_DNA"/>
</dbReference>
<name>A0ABR2ZWB8_9AGAR</name>
<feature type="region of interest" description="Disordered" evidence="1">
    <location>
        <begin position="1"/>
        <end position="31"/>
    </location>
</feature>
<feature type="region of interest" description="Disordered" evidence="1">
    <location>
        <begin position="98"/>
        <end position="126"/>
    </location>
</feature>
<proteinExistence type="predicted"/>
<comment type="caution">
    <text evidence="2">The sequence shown here is derived from an EMBL/GenBank/DDBJ whole genome shotgun (WGS) entry which is preliminary data.</text>
</comment>